<sequence>MKSTAVRREAPPRSRPQARLRKTFGSTRGQRCLRNAALPHFDTDEMRRCRKAERQKYRTFVMPHRGNPVSMHCRISSLVKGVNDEMPNDGNTAFPQRRMAGMLHRCIAAMPT</sequence>
<evidence type="ECO:0000256" key="1">
    <source>
        <dbReference type="SAM" id="MobiDB-lite"/>
    </source>
</evidence>
<accession>A0ABS9Z2A6</accession>
<gene>
    <name evidence="2" type="ORF">K2U94_03060</name>
</gene>
<evidence type="ECO:0000313" key="2">
    <source>
        <dbReference type="EMBL" id="MCI4681753.1"/>
    </source>
</evidence>
<dbReference type="Proteomes" id="UP001139104">
    <property type="component" value="Unassembled WGS sequence"/>
</dbReference>
<dbReference type="EMBL" id="JAIVFP010000001">
    <property type="protein sequence ID" value="MCI4681753.1"/>
    <property type="molecule type" value="Genomic_DNA"/>
</dbReference>
<organism evidence="2 3">
    <name type="scientific">Candidatus Rhodoblastus alkanivorans</name>
    <dbReference type="NCBI Taxonomy" id="2954117"/>
    <lineage>
        <taxon>Bacteria</taxon>
        <taxon>Pseudomonadati</taxon>
        <taxon>Pseudomonadota</taxon>
        <taxon>Alphaproteobacteria</taxon>
        <taxon>Hyphomicrobiales</taxon>
        <taxon>Rhodoblastaceae</taxon>
        <taxon>Rhodoblastus</taxon>
    </lineage>
</organism>
<name>A0ABS9Z2A6_9HYPH</name>
<dbReference type="RefSeq" id="WP_243065799.1">
    <property type="nucleotide sequence ID" value="NZ_JAIVFK010000056.1"/>
</dbReference>
<protein>
    <submittedName>
        <fullName evidence="2">Uncharacterized protein</fullName>
    </submittedName>
</protein>
<feature type="compositionally biased region" description="Basic and acidic residues" evidence="1">
    <location>
        <begin position="1"/>
        <end position="12"/>
    </location>
</feature>
<keyword evidence="3" id="KW-1185">Reference proteome</keyword>
<reference evidence="2" key="1">
    <citation type="journal article" date="2022" name="ISME J.">
        <title>Identification of active gaseous-alkane degraders at natural gas seeps.</title>
        <authorList>
            <person name="Farhan Ul Haque M."/>
            <person name="Hernandez M."/>
            <person name="Crombie A.T."/>
            <person name="Murrell J.C."/>
        </authorList>
    </citation>
    <scope>NUCLEOTIDE SEQUENCE</scope>
    <source>
        <strain evidence="2">PC2</strain>
    </source>
</reference>
<feature type="region of interest" description="Disordered" evidence="1">
    <location>
        <begin position="1"/>
        <end position="27"/>
    </location>
</feature>
<comment type="caution">
    <text evidence="2">The sequence shown here is derived from an EMBL/GenBank/DDBJ whole genome shotgun (WGS) entry which is preliminary data.</text>
</comment>
<proteinExistence type="predicted"/>
<evidence type="ECO:0000313" key="3">
    <source>
        <dbReference type="Proteomes" id="UP001139104"/>
    </source>
</evidence>